<dbReference type="InterPro" id="IPR050423">
    <property type="entry name" value="UPF0337_stress_rsp"/>
</dbReference>
<dbReference type="PANTHER" id="PTHR34977:SF1">
    <property type="entry name" value="UPF0337 PROTEIN YJBJ"/>
    <property type="match status" value="1"/>
</dbReference>
<comment type="similarity">
    <text evidence="1">Belongs to the UPF0337 (CsbD) family.</text>
</comment>
<protein>
    <submittedName>
        <fullName evidence="3">CsbD-like protein</fullName>
    </submittedName>
</protein>
<dbReference type="Proteomes" id="UP000002814">
    <property type="component" value="Unassembled WGS sequence"/>
</dbReference>
<dbReference type="Gene3D" id="1.10.1470.10">
    <property type="entry name" value="YjbJ"/>
    <property type="match status" value="1"/>
</dbReference>
<evidence type="ECO:0000259" key="2">
    <source>
        <dbReference type="Pfam" id="PF05532"/>
    </source>
</evidence>
<evidence type="ECO:0000313" key="3">
    <source>
        <dbReference type="EMBL" id="EFV99803.1"/>
    </source>
</evidence>
<dbReference type="Pfam" id="PF05532">
    <property type="entry name" value="CsbD"/>
    <property type="match status" value="1"/>
</dbReference>
<dbReference type="HOGENOM" id="CLU_135567_0_0_9"/>
<comment type="caution">
    <text evidence="3">The sequence shown here is derived from an EMBL/GenBank/DDBJ whole genome shotgun (WGS) entry which is preliminary data.</text>
</comment>
<proteinExistence type="inferred from homology"/>
<sequence length="85" mass="9046">MNCLEFRLKNYLLNGGGAMSLEDKLNQVKGSVKEGLGKVTGDTKTEAEGVAEKVVSKAKEVAEDAKEAVEGAINGVKNILHKDDN</sequence>
<organism evidence="3 4">
    <name type="scientific">Streptococcus australis ATCC 700641</name>
    <dbReference type="NCBI Taxonomy" id="888833"/>
    <lineage>
        <taxon>Bacteria</taxon>
        <taxon>Bacillati</taxon>
        <taxon>Bacillota</taxon>
        <taxon>Bacilli</taxon>
        <taxon>Lactobacillales</taxon>
        <taxon>Streptococcaceae</taxon>
        <taxon>Streptococcus</taxon>
    </lineage>
</organism>
<dbReference type="SUPFAM" id="SSF69047">
    <property type="entry name" value="Hypothetical protein YjbJ"/>
    <property type="match status" value="1"/>
</dbReference>
<dbReference type="EMBL" id="AEQR01000014">
    <property type="protein sequence ID" value="EFV99803.1"/>
    <property type="molecule type" value="Genomic_DNA"/>
</dbReference>
<evidence type="ECO:0000256" key="1">
    <source>
        <dbReference type="ARBA" id="ARBA00009129"/>
    </source>
</evidence>
<feature type="domain" description="CsbD-like" evidence="2">
    <location>
        <begin position="21"/>
        <end position="70"/>
    </location>
</feature>
<evidence type="ECO:0000313" key="4">
    <source>
        <dbReference type="Proteomes" id="UP000002814"/>
    </source>
</evidence>
<name>E7S9H7_9STRE</name>
<keyword evidence="4" id="KW-1185">Reference proteome</keyword>
<dbReference type="InterPro" id="IPR008462">
    <property type="entry name" value="CsbD"/>
</dbReference>
<dbReference type="PANTHER" id="PTHR34977">
    <property type="entry name" value="UPF0337 PROTEIN YJBJ"/>
    <property type="match status" value="1"/>
</dbReference>
<dbReference type="AlphaFoldDB" id="E7S9H7"/>
<reference evidence="3 4" key="1">
    <citation type="submission" date="2010-12" db="EMBL/GenBank/DDBJ databases">
        <authorList>
            <person name="Muzny D."/>
            <person name="Qin X."/>
            <person name="Deng J."/>
            <person name="Jiang H."/>
            <person name="Liu Y."/>
            <person name="Qu J."/>
            <person name="Song X.-Z."/>
            <person name="Zhang L."/>
            <person name="Thornton R."/>
            <person name="Coyle M."/>
            <person name="Francisco L."/>
            <person name="Jackson L."/>
            <person name="Javaid M."/>
            <person name="Korchina V."/>
            <person name="Kovar C."/>
            <person name="Mata R."/>
            <person name="Mathew T."/>
            <person name="Ngo R."/>
            <person name="Nguyen L."/>
            <person name="Nguyen N."/>
            <person name="Okwuonu G."/>
            <person name="Ongeri F."/>
            <person name="Pham C."/>
            <person name="Simmons D."/>
            <person name="Wilczek-Boney K."/>
            <person name="Hale W."/>
            <person name="Jakkamsetti A."/>
            <person name="Pham P."/>
            <person name="Ruth R."/>
            <person name="San Lucas F."/>
            <person name="Warren J."/>
            <person name="Zhang J."/>
            <person name="Zhao Z."/>
            <person name="Zhou C."/>
            <person name="Zhu D."/>
            <person name="Lee S."/>
            <person name="Bess C."/>
            <person name="Blankenburg K."/>
            <person name="Forbes L."/>
            <person name="Fu Q."/>
            <person name="Gubbala S."/>
            <person name="Hirani K."/>
            <person name="Jayaseelan J.C."/>
            <person name="Lara F."/>
            <person name="Munidasa M."/>
            <person name="Palculict T."/>
            <person name="Patil S."/>
            <person name="Pu L.-L."/>
            <person name="Saada N."/>
            <person name="Tang L."/>
            <person name="Weissenberger G."/>
            <person name="Zhu Y."/>
            <person name="Hemphill L."/>
            <person name="Shang Y."/>
            <person name="Youmans B."/>
            <person name="Ayvaz T."/>
            <person name="Ross M."/>
            <person name="Santibanez J."/>
            <person name="Aqrawi P."/>
            <person name="Gross S."/>
            <person name="Joshi V."/>
            <person name="Fowler G."/>
            <person name="Nazareth L."/>
            <person name="Reid J."/>
            <person name="Worley K."/>
            <person name="Petrosino J."/>
            <person name="Highlander S."/>
            <person name="Gibbs R."/>
        </authorList>
    </citation>
    <scope>NUCLEOTIDE SEQUENCE [LARGE SCALE GENOMIC DNA]</scope>
    <source>
        <strain evidence="3 4">ATCC 700641</strain>
    </source>
</reference>
<dbReference type="InterPro" id="IPR036629">
    <property type="entry name" value="YjbJ_sf"/>
</dbReference>
<dbReference type="eggNOG" id="COG3237">
    <property type="taxonomic scope" value="Bacteria"/>
</dbReference>
<accession>E7S9H7</accession>
<gene>
    <name evidence="3" type="ORF">HMPREF9421_0713</name>
</gene>